<comment type="caution">
    <text evidence="1">The sequence shown here is derived from an EMBL/GenBank/DDBJ whole genome shotgun (WGS) entry which is preliminary data.</text>
</comment>
<protein>
    <submittedName>
        <fullName evidence="1">Uncharacterized protein</fullName>
    </submittedName>
</protein>
<dbReference type="RefSeq" id="WP_108342375.1">
    <property type="nucleotide sequence ID" value="NZ_PYXZ01000001.1"/>
</dbReference>
<proteinExistence type="predicted"/>
<accession>A0A2R7Z0R2</accession>
<dbReference type="OrthoDB" id="3825717at2"/>
<dbReference type="Proteomes" id="UP000244867">
    <property type="component" value="Unassembled WGS sequence"/>
</dbReference>
<sequence>MTGFVPPHTVDSGSASVVLDVEDRAAWRSGASGCWLVVDNDGTQLVQAGAVIVITEGRRTVAYFHVESVDAIADAALRS</sequence>
<evidence type="ECO:0000313" key="1">
    <source>
        <dbReference type="EMBL" id="PUA82190.1"/>
    </source>
</evidence>
<gene>
    <name evidence="1" type="ORF">C7S10_00010</name>
</gene>
<dbReference type="EMBL" id="PYXZ01000001">
    <property type="protein sequence ID" value="PUA82190.1"/>
    <property type="molecule type" value="Genomic_DNA"/>
</dbReference>
<organism evidence="1 2">
    <name type="scientific">Nocardioides currus</name>
    <dbReference type="NCBI Taxonomy" id="2133958"/>
    <lineage>
        <taxon>Bacteria</taxon>
        <taxon>Bacillati</taxon>
        <taxon>Actinomycetota</taxon>
        <taxon>Actinomycetes</taxon>
        <taxon>Propionibacteriales</taxon>
        <taxon>Nocardioidaceae</taxon>
        <taxon>Nocardioides</taxon>
    </lineage>
</organism>
<dbReference type="AlphaFoldDB" id="A0A2R7Z0R2"/>
<keyword evidence="2" id="KW-1185">Reference proteome</keyword>
<reference evidence="1 2" key="1">
    <citation type="submission" date="2018-03" db="EMBL/GenBank/DDBJ databases">
        <authorList>
            <person name="Keele B.F."/>
        </authorList>
    </citation>
    <scope>NUCLEOTIDE SEQUENCE [LARGE SCALE GENOMIC DNA]</scope>
    <source>
        <strain evidence="1 2">IB-3</strain>
    </source>
</reference>
<evidence type="ECO:0000313" key="2">
    <source>
        <dbReference type="Proteomes" id="UP000244867"/>
    </source>
</evidence>
<name>A0A2R7Z0R2_9ACTN</name>